<evidence type="ECO:0000256" key="4">
    <source>
        <dbReference type="PIRSR" id="PIRSR000077-4"/>
    </source>
</evidence>
<dbReference type="InterPro" id="IPR036249">
    <property type="entry name" value="Thioredoxin-like_sf"/>
</dbReference>
<dbReference type="InterPro" id="IPR013766">
    <property type="entry name" value="Thioredoxin_domain"/>
</dbReference>
<dbReference type="KEGG" id="vde:111250181"/>
<evidence type="ECO:0000256" key="3">
    <source>
        <dbReference type="PIRSR" id="PIRSR000077-1"/>
    </source>
</evidence>
<dbReference type="PROSITE" id="PS51352">
    <property type="entry name" value="THIOREDOXIN_2"/>
    <property type="match status" value="1"/>
</dbReference>
<protein>
    <recommendedName>
        <fullName evidence="2">Thioredoxin</fullName>
    </recommendedName>
</protein>
<dbReference type="SUPFAM" id="SSF52833">
    <property type="entry name" value="Thioredoxin-like"/>
    <property type="match status" value="1"/>
</dbReference>
<dbReference type="PANTHER" id="PTHR46115">
    <property type="entry name" value="THIOREDOXIN-LIKE PROTEIN 1"/>
    <property type="match status" value="1"/>
</dbReference>
<feature type="site" description="Deprotonates C-terminal active site Cys" evidence="3">
    <location>
        <position position="25"/>
    </location>
</feature>
<sequence>MVHQVASHEEFVKLLATPDKVVFVDFHAKWCRPCKVIGPVFEKISSQYPDCLFLKVDIDEVEEAAEEHLVQMVPTFMAFKNGKKIDGIVSAKEEDLTAFIAKHKG</sequence>
<dbReference type="AlphaFoldDB" id="A0A7M7KGL1"/>
<evidence type="ECO:0000313" key="6">
    <source>
        <dbReference type="EnsemblMetazoa" id="XP_022660754"/>
    </source>
</evidence>
<dbReference type="PIRSF" id="PIRSF000077">
    <property type="entry name" value="Thioredoxin"/>
    <property type="match status" value="1"/>
</dbReference>
<feature type="site" description="Contributes to redox potential value" evidence="3">
    <location>
        <position position="33"/>
    </location>
</feature>
<reference evidence="6" key="1">
    <citation type="submission" date="2021-01" db="UniProtKB">
        <authorList>
            <consortium name="EnsemblMetazoa"/>
        </authorList>
    </citation>
    <scope>IDENTIFICATION</scope>
</reference>
<keyword evidence="1 4" id="KW-1015">Disulfide bond</keyword>
<dbReference type="Gene3D" id="3.40.30.10">
    <property type="entry name" value="Glutaredoxin"/>
    <property type="match status" value="1"/>
</dbReference>
<dbReference type="CDD" id="cd02947">
    <property type="entry name" value="TRX_family"/>
    <property type="match status" value="1"/>
</dbReference>
<comment type="similarity">
    <text evidence="2">Belongs to the thioredoxin family.</text>
</comment>
<dbReference type="GO" id="GO:0015035">
    <property type="term" value="F:protein-disulfide reductase activity"/>
    <property type="evidence" value="ECO:0007669"/>
    <property type="project" value="InterPro"/>
</dbReference>
<dbReference type="Proteomes" id="UP000594260">
    <property type="component" value="Unplaced"/>
</dbReference>
<dbReference type="PRINTS" id="PR00421">
    <property type="entry name" value="THIOREDOXIN"/>
</dbReference>
<keyword evidence="4" id="KW-0676">Redox-active center</keyword>
<evidence type="ECO:0000256" key="1">
    <source>
        <dbReference type="ARBA" id="ARBA00023157"/>
    </source>
</evidence>
<dbReference type="FunFam" id="3.40.30.10:FF:000245">
    <property type="entry name" value="Thioredoxin"/>
    <property type="match status" value="1"/>
</dbReference>
<dbReference type="EnsemblMetazoa" id="XM_022805019">
    <property type="protein sequence ID" value="XP_022660754"/>
    <property type="gene ID" value="LOC111250181"/>
</dbReference>
<dbReference type="OrthoDB" id="2121326at2759"/>
<feature type="disulfide bond" description="Redox-active" evidence="4">
    <location>
        <begin position="31"/>
        <end position="34"/>
    </location>
</feature>
<dbReference type="Pfam" id="PF00085">
    <property type="entry name" value="Thioredoxin"/>
    <property type="match status" value="1"/>
</dbReference>
<name>A0A7M7KGL1_VARDE</name>
<dbReference type="InParanoid" id="A0A7M7KGL1"/>
<feature type="domain" description="Thioredoxin" evidence="5">
    <location>
        <begin position="1"/>
        <end position="105"/>
    </location>
</feature>
<evidence type="ECO:0000313" key="7">
    <source>
        <dbReference type="Proteomes" id="UP000594260"/>
    </source>
</evidence>
<feature type="active site" description="Nucleophile" evidence="3">
    <location>
        <position position="31"/>
    </location>
</feature>
<evidence type="ECO:0000256" key="2">
    <source>
        <dbReference type="PIRNR" id="PIRNR000077"/>
    </source>
</evidence>
<dbReference type="GeneID" id="111250181"/>
<proteinExistence type="inferred from homology"/>
<organism evidence="6 7">
    <name type="scientific">Varroa destructor</name>
    <name type="common">Honeybee mite</name>
    <dbReference type="NCBI Taxonomy" id="109461"/>
    <lineage>
        <taxon>Eukaryota</taxon>
        <taxon>Metazoa</taxon>
        <taxon>Ecdysozoa</taxon>
        <taxon>Arthropoda</taxon>
        <taxon>Chelicerata</taxon>
        <taxon>Arachnida</taxon>
        <taxon>Acari</taxon>
        <taxon>Parasitiformes</taxon>
        <taxon>Mesostigmata</taxon>
        <taxon>Gamasina</taxon>
        <taxon>Dermanyssoidea</taxon>
        <taxon>Varroidae</taxon>
        <taxon>Varroa</taxon>
    </lineage>
</organism>
<evidence type="ECO:0000259" key="5">
    <source>
        <dbReference type="PROSITE" id="PS51352"/>
    </source>
</evidence>
<feature type="active site" description="Nucleophile" evidence="3">
    <location>
        <position position="34"/>
    </location>
</feature>
<feature type="site" description="Contributes to redox potential value" evidence="3">
    <location>
        <position position="32"/>
    </location>
</feature>
<accession>A0A7M7KGL1</accession>
<dbReference type="RefSeq" id="XP_022660754.1">
    <property type="nucleotide sequence ID" value="XM_022805019.1"/>
</dbReference>
<dbReference type="OMA" id="CYADWCS"/>
<keyword evidence="7" id="KW-1185">Reference proteome</keyword>
<dbReference type="InterPro" id="IPR005746">
    <property type="entry name" value="Thioredoxin"/>
</dbReference>